<dbReference type="Proteomes" id="UP000094112">
    <property type="component" value="Unassembled WGS sequence"/>
</dbReference>
<evidence type="ECO:0000256" key="1">
    <source>
        <dbReference type="ARBA" id="ARBA00004370"/>
    </source>
</evidence>
<evidence type="ECO:0000313" key="10">
    <source>
        <dbReference type="Proteomes" id="UP000094112"/>
    </source>
</evidence>
<dbReference type="Gene3D" id="2.10.70.80">
    <property type="match status" value="2"/>
</dbReference>
<dbReference type="Gene3D" id="3.30.60.270">
    <property type="match status" value="2"/>
</dbReference>
<dbReference type="GO" id="GO:0005794">
    <property type="term" value="C:Golgi apparatus"/>
    <property type="evidence" value="ECO:0007669"/>
    <property type="project" value="TreeGrafter"/>
</dbReference>
<comment type="subcellular location">
    <subcellularLocation>
        <location evidence="1">Membrane</location>
    </subcellularLocation>
</comment>
<dbReference type="InterPro" id="IPR031777">
    <property type="entry name" value="Sortilin_C"/>
</dbReference>
<feature type="domain" description="VPS10" evidence="8">
    <location>
        <begin position="672"/>
        <end position="1304"/>
    </location>
</feature>
<dbReference type="PANTHER" id="PTHR12106">
    <property type="entry name" value="SORTILIN RELATED"/>
    <property type="match status" value="1"/>
</dbReference>
<proteinExistence type="predicted"/>
<feature type="transmembrane region" description="Helical" evidence="7">
    <location>
        <begin position="1316"/>
        <end position="1337"/>
    </location>
</feature>
<dbReference type="SMART" id="SM00602">
    <property type="entry name" value="VPS10"/>
    <property type="match status" value="2"/>
</dbReference>
<dbReference type="GO" id="GO:0006896">
    <property type="term" value="P:Golgi to vacuole transport"/>
    <property type="evidence" value="ECO:0007669"/>
    <property type="project" value="TreeGrafter"/>
</dbReference>
<dbReference type="EMBL" id="KV454211">
    <property type="protein sequence ID" value="ODQ59351.1"/>
    <property type="molecule type" value="Genomic_DNA"/>
</dbReference>
<keyword evidence="5 7" id="KW-0472">Membrane</keyword>
<keyword evidence="10" id="KW-1185">Reference proteome</keyword>
<evidence type="ECO:0000256" key="7">
    <source>
        <dbReference type="SAM" id="Phobius"/>
    </source>
</evidence>
<reference evidence="9 10" key="1">
    <citation type="journal article" date="2016" name="Proc. Natl. Acad. Sci. U.S.A.">
        <title>Comparative genomics of biotechnologically important yeasts.</title>
        <authorList>
            <person name="Riley R."/>
            <person name="Haridas S."/>
            <person name="Wolfe K.H."/>
            <person name="Lopes M.R."/>
            <person name="Hittinger C.T."/>
            <person name="Goeker M."/>
            <person name="Salamov A.A."/>
            <person name="Wisecaver J.H."/>
            <person name="Long T.M."/>
            <person name="Calvey C.H."/>
            <person name="Aerts A.L."/>
            <person name="Barry K.W."/>
            <person name="Choi C."/>
            <person name="Clum A."/>
            <person name="Coughlan A.Y."/>
            <person name="Deshpande S."/>
            <person name="Douglass A.P."/>
            <person name="Hanson S.J."/>
            <person name="Klenk H.-P."/>
            <person name="LaButti K.M."/>
            <person name="Lapidus A."/>
            <person name="Lindquist E.A."/>
            <person name="Lipzen A.M."/>
            <person name="Meier-Kolthoff J.P."/>
            <person name="Ohm R.A."/>
            <person name="Otillar R.P."/>
            <person name="Pangilinan J.L."/>
            <person name="Peng Y."/>
            <person name="Rokas A."/>
            <person name="Rosa C.A."/>
            <person name="Scheuner C."/>
            <person name="Sibirny A.A."/>
            <person name="Slot J.C."/>
            <person name="Stielow J.B."/>
            <person name="Sun H."/>
            <person name="Kurtzman C.P."/>
            <person name="Blackwell M."/>
            <person name="Grigoriev I.V."/>
            <person name="Jeffries T.W."/>
        </authorList>
    </citation>
    <scope>NUCLEOTIDE SEQUENCE [LARGE SCALE GENOMIC DNA]</scope>
    <source>
        <strain evidence="10">ATCC 58044 / CBS 1984 / NCYC 433 / NRRL Y-366-8</strain>
    </source>
</reference>
<dbReference type="STRING" id="683960.A0A1E3P1M1"/>
<keyword evidence="3" id="KW-0677">Repeat</keyword>
<dbReference type="GeneID" id="30198104"/>
<evidence type="ECO:0000313" key="9">
    <source>
        <dbReference type="EMBL" id="ODQ59351.1"/>
    </source>
</evidence>
<dbReference type="InterPro" id="IPR006581">
    <property type="entry name" value="VPS10"/>
</dbReference>
<dbReference type="InterPro" id="IPR031778">
    <property type="entry name" value="Sortilin_N"/>
</dbReference>
<protein>
    <recommendedName>
        <fullName evidence="8">VPS10 domain-containing protein</fullName>
    </recommendedName>
</protein>
<dbReference type="OrthoDB" id="443634at2759"/>
<feature type="non-terminal residue" evidence="9">
    <location>
        <position position="1"/>
    </location>
</feature>
<organism evidence="9 10">
    <name type="scientific">Wickerhamomyces anomalus (strain ATCC 58044 / CBS 1984 / NCYC 433 / NRRL Y-366-8)</name>
    <name type="common">Yeast</name>
    <name type="synonym">Hansenula anomala</name>
    <dbReference type="NCBI Taxonomy" id="683960"/>
    <lineage>
        <taxon>Eukaryota</taxon>
        <taxon>Fungi</taxon>
        <taxon>Dikarya</taxon>
        <taxon>Ascomycota</taxon>
        <taxon>Saccharomycotina</taxon>
        <taxon>Saccharomycetes</taxon>
        <taxon>Phaffomycetales</taxon>
        <taxon>Wickerhamomycetaceae</taxon>
        <taxon>Wickerhamomyces</taxon>
    </lineage>
</organism>
<dbReference type="PANTHER" id="PTHR12106:SF27">
    <property type="entry name" value="SORTILIN-RELATED RECEPTOR"/>
    <property type="match status" value="1"/>
</dbReference>
<dbReference type="SUPFAM" id="SSF110296">
    <property type="entry name" value="Oligoxyloglucan reducing end-specific cellobiohydrolase"/>
    <property type="match status" value="2"/>
</dbReference>
<keyword evidence="4 7" id="KW-1133">Transmembrane helix</keyword>
<dbReference type="CDD" id="cd15482">
    <property type="entry name" value="Sialidase_non-viral"/>
    <property type="match status" value="1"/>
</dbReference>
<evidence type="ECO:0000256" key="4">
    <source>
        <dbReference type="ARBA" id="ARBA00022989"/>
    </source>
</evidence>
<name>A0A1E3P1M1_WICAA</name>
<dbReference type="GO" id="GO:0005829">
    <property type="term" value="C:cytosol"/>
    <property type="evidence" value="ECO:0007669"/>
    <property type="project" value="GOC"/>
</dbReference>
<feature type="domain" description="VPS10" evidence="8">
    <location>
        <begin position="1"/>
        <end position="628"/>
    </location>
</feature>
<dbReference type="Pfam" id="PF15902">
    <property type="entry name" value="Sortilin-Vps10"/>
    <property type="match status" value="2"/>
</dbReference>
<sequence>NVLYLDTGSNDLFFSKDGGAHFTQVDTEGIKIKYLVPHAFKPSHAYAISDDLTHFKTVSSGLVWKKFTSPESPALESIPSLTSKHYPISFHGQRSEFGIFAGRCSSDASSADVPCERQYYYTKDNFDSLEKLTKAHACIFADSAPNIDANQGDELVTCIVDGGEGTSLTLARSTDWFGTKSFATYKGGLITDVSKIGSSSHYLVAIGSHLSDRTTSNVYVSYNGYDWDKVEFPTGTELSSGFTIVETTDNSLFVDVSYPNTKSVGQLFTSIGLNGSYFTKSLDYTHRDEFGNVDYEVVESIDGIVLANVVENGKKVLEGETSKVLKSKISFDQGLTWKHLQSDGQPLHLHSLVNRASKNAEAPGKYFSSPVPGILIGVGNTGSSLNAYESCDTYMSRDAGLTWTQILNGPHLFEFGDQGTIIIAIEDDADVNSLKFTTNQGKTWQQVSLDSTIRAKLLTTTPDSTTFKFLLGGVSSNGQYKTYGLDFDGIYENKCGDSDYEDWFVKGPEFNQPLCFMGHKQKFKRRIRDANCYVGNEYREPVAVEDSCPCTESDYVCSYNFKRDSNGKCVPAVQGLTPENVKANSCVDNAQTYFEPVPYTLRPGSKCSLTGGLNLAVTVEKKCPNFVKEKNKDDHSEGKNDGRVKTSSFVFDGKITKYAYLDRVKGSNLKDETIVLLTAHNKAYVTHDQGSSWEQIAPDEEILDLYVNPYNTNHIYLLSTNQKIIYSTDRADNWKFFRTPATFIPGVQPLQFHPKHSNWLIYIGQLGCDNISHQGSCRTVTYYSKSYGKRFAKLHDHVKTCQYIGHLLEPTDAQLIICEREDSKSSGLNSELLVTEDFFQNTIVPFDDVIGFARADDYLVAATAEGDGSLRAHVSVDGKHWTDAHFPNNMKVSKDQAYTILSAASHSIFMHVTTNTRAGTEFGHILKSNSNGTSYVVTASNVNRNSGGFVDFEQLADLEGIAIINTVSNADDAKRGSRKALKSMITHNDGADWDYLQPPSVDSNGKKYGCTGRSINECSLHLHGFTERADPRDTFSSGSAIGMMIGVGNVGDKLGAYLDGSTFLTRDGGVTWKEVKKGVYQWEYGDQGSIIVLVNGQDSTNTISYSLDEGKSWSDYQFTDDLVKVNDISTVPSDDSKKFLLFTKLPSNRGDKSTVYQVDFSQLLKRKCNLDLKNPDTDDFDLWSPKHPHQPDNCLFGHEAQYYRKIAGKDCYIGEKLSEPFQVLRNCPCNREDFECDWNYERDSSGQCKLLAGYSPPDHSEVCRKQGIEEYWLPTGYRRIPLTTCVGGQEFDKVEVLPCPGMEEEFREHHGGLKGLSLFLVIILPILAAASVVYFIYHRYVGIYGQIKLGD</sequence>
<dbReference type="GO" id="GO:0006623">
    <property type="term" value="P:protein targeting to vacuole"/>
    <property type="evidence" value="ECO:0007669"/>
    <property type="project" value="TreeGrafter"/>
</dbReference>
<dbReference type="InterPro" id="IPR015943">
    <property type="entry name" value="WD40/YVTN_repeat-like_dom_sf"/>
</dbReference>
<keyword evidence="2 7" id="KW-0812">Transmembrane</keyword>
<dbReference type="Pfam" id="PF15901">
    <property type="entry name" value="Sortilin_C"/>
    <property type="match status" value="2"/>
</dbReference>
<dbReference type="Gene3D" id="2.130.10.10">
    <property type="entry name" value="YVTN repeat-like/Quinoprotein amine dehydrogenase"/>
    <property type="match status" value="2"/>
</dbReference>
<evidence type="ECO:0000256" key="6">
    <source>
        <dbReference type="ARBA" id="ARBA00023180"/>
    </source>
</evidence>
<evidence type="ECO:0000256" key="2">
    <source>
        <dbReference type="ARBA" id="ARBA00022692"/>
    </source>
</evidence>
<dbReference type="GO" id="GO:0006895">
    <property type="term" value="P:Golgi to endosome transport"/>
    <property type="evidence" value="ECO:0007669"/>
    <property type="project" value="TreeGrafter"/>
</dbReference>
<accession>A0A1E3P1M1</accession>
<dbReference type="RefSeq" id="XP_019038558.1">
    <property type="nucleotide sequence ID" value="XM_019180858.1"/>
</dbReference>
<dbReference type="InterPro" id="IPR050310">
    <property type="entry name" value="VPS10-sortilin"/>
</dbReference>
<dbReference type="FunFam" id="3.30.60.270:FF:000005">
    <property type="entry name" value="Sortilin"/>
    <property type="match status" value="1"/>
</dbReference>
<dbReference type="GO" id="GO:0016020">
    <property type="term" value="C:membrane"/>
    <property type="evidence" value="ECO:0007669"/>
    <property type="project" value="UniProtKB-SubCell"/>
</dbReference>
<evidence type="ECO:0000256" key="3">
    <source>
        <dbReference type="ARBA" id="ARBA00022737"/>
    </source>
</evidence>
<evidence type="ECO:0000256" key="5">
    <source>
        <dbReference type="ARBA" id="ARBA00023136"/>
    </source>
</evidence>
<keyword evidence="6" id="KW-0325">Glycoprotein</keyword>
<gene>
    <name evidence="9" type="ORF">WICANDRAFT_20174</name>
</gene>
<evidence type="ECO:0000259" key="8">
    <source>
        <dbReference type="SMART" id="SM00602"/>
    </source>
</evidence>
<feature type="non-terminal residue" evidence="9">
    <location>
        <position position="1351"/>
    </location>
</feature>